<dbReference type="OrthoDB" id="2349883at2759"/>
<dbReference type="RefSeq" id="XP_013243418.1">
    <property type="nucleotide sequence ID" value="XM_013387964.1"/>
</dbReference>
<dbReference type="OMA" id="SHNVYAN"/>
<evidence type="ECO:0000313" key="2">
    <source>
        <dbReference type="Proteomes" id="UP000027361"/>
    </source>
</evidence>
<accession>A0A066W0M8</accession>
<protein>
    <submittedName>
        <fullName evidence="1">Uncharacterized protein</fullName>
    </submittedName>
</protein>
<dbReference type="EMBL" id="JMSN01000037">
    <property type="protein sequence ID" value="KDN46103.1"/>
    <property type="molecule type" value="Genomic_DNA"/>
</dbReference>
<reference evidence="1 2" key="1">
    <citation type="submission" date="2014-05" db="EMBL/GenBank/DDBJ databases">
        <title>Draft genome sequence of a rare smut relative, Tilletiaria anomala UBC 951.</title>
        <authorList>
            <consortium name="DOE Joint Genome Institute"/>
            <person name="Toome M."/>
            <person name="Kuo A."/>
            <person name="Henrissat B."/>
            <person name="Lipzen A."/>
            <person name="Tritt A."/>
            <person name="Yoshinaga Y."/>
            <person name="Zane M."/>
            <person name="Barry K."/>
            <person name="Grigoriev I.V."/>
            <person name="Spatafora J.W."/>
            <person name="Aimea M.C."/>
        </authorList>
    </citation>
    <scope>NUCLEOTIDE SEQUENCE [LARGE SCALE GENOMIC DNA]</scope>
    <source>
        <strain evidence="1 2">UBC 951</strain>
    </source>
</reference>
<sequence length="533" mass="59551">MERELKAKRERVETLPFLVPSSVAISLLRAAAVQGFFDEEAPSVAFFPRVLYTLLRILPFRIFQRKFEEEIVKLEKITSFFAPIWIIDAIVKVKAKGSKGTAETTFVFEHSRMPAHAWKDIDLMPLTAINEDFLFATAARAGESEETARNHSHYELFDPDIHLKPKGIALASGAALELPFAVSPLHLPSLLKNASLQALTISVATPTLNQPVMKVPLPLTQGKKYAMVATFPKDLGEIEQDADGEKIRFDAASLEVEMMAAYPIQLPIHMAEWSYKDQDGEKQSFLIAMNAHDITGLQICRSDKTRKWLVSTVKAGPAQLKGVDFFPEPPFDVLKNENEQAAIDGEVKEGLKGNNGDDPGCTENQLKHIMLKKIIDMTGSLGLTGFNALLKASKLLESANWNSVKRLEREGWQNRVATMIKTQSDSAESVPTMAPNGSHIDWCSPHVQRYSHNSWPNRVYSRAVLRHLDQRRIMIGMEQSSGAGSEKFWIREETPVGKKTGAVMSVKQHLVKSLANRDSKMPIWLRKLKNKGG</sequence>
<evidence type="ECO:0000313" key="1">
    <source>
        <dbReference type="EMBL" id="KDN46103.1"/>
    </source>
</evidence>
<name>A0A066W0M8_TILAU</name>
<organism evidence="1 2">
    <name type="scientific">Tilletiaria anomala (strain ATCC 24038 / CBS 436.72 / UBC 951)</name>
    <dbReference type="NCBI Taxonomy" id="1037660"/>
    <lineage>
        <taxon>Eukaryota</taxon>
        <taxon>Fungi</taxon>
        <taxon>Dikarya</taxon>
        <taxon>Basidiomycota</taxon>
        <taxon>Ustilaginomycotina</taxon>
        <taxon>Exobasidiomycetes</taxon>
        <taxon>Georgefischeriales</taxon>
        <taxon>Tilletiariaceae</taxon>
        <taxon>Tilletiaria</taxon>
    </lineage>
</organism>
<dbReference type="AlphaFoldDB" id="A0A066W0M8"/>
<dbReference type="HOGENOM" id="CLU_467015_0_0_1"/>
<dbReference type="GeneID" id="25266001"/>
<dbReference type="Proteomes" id="UP000027361">
    <property type="component" value="Unassembled WGS sequence"/>
</dbReference>
<keyword evidence="2" id="KW-1185">Reference proteome</keyword>
<comment type="caution">
    <text evidence="1">The sequence shown here is derived from an EMBL/GenBank/DDBJ whole genome shotgun (WGS) entry which is preliminary data.</text>
</comment>
<dbReference type="InParanoid" id="A0A066W0M8"/>
<proteinExistence type="predicted"/>
<gene>
    <name evidence="1" type="ORF">K437DRAFT_268188</name>
</gene>